<comment type="caution">
    <text evidence="2">The sequence shown here is derived from an EMBL/GenBank/DDBJ whole genome shotgun (WGS) entry which is preliminary data.</text>
</comment>
<evidence type="ECO:0000259" key="1">
    <source>
        <dbReference type="Pfam" id="PF01048"/>
    </source>
</evidence>
<dbReference type="PANTHER" id="PTHR46994">
    <property type="entry name" value="5'-METHYLTHIOADENOSINE/S-ADENOSYLHOMOCYSTEINE NUCLEOSIDASE 1"/>
    <property type="match status" value="1"/>
</dbReference>
<evidence type="ECO:0000313" key="3">
    <source>
        <dbReference type="Proteomes" id="UP001190700"/>
    </source>
</evidence>
<dbReference type="GO" id="GO:0019509">
    <property type="term" value="P:L-methionine salvage from methylthioadenosine"/>
    <property type="evidence" value="ECO:0007669"/>
    <property type="project" value="InterPro"/>
</dbReference>
<dbReference type="Gene3D" id="3.40.50.1580">
    <property type="entry name" value="Nucleoside phosphorylase domain"/>
    <property type="match status" value="1"/>
</dbReference>
<proteinExistence type="predicted"/>
<dbReference type="SUPFAM" id="SSF53167">
    <property type="entry name" value="Purine and uridine phosphorylases"/>
    <property type="match status" value="1"/>
</dbReference>
<dbReference type="PANTHER" id="PTHR46994:SF1">
    <property type="entry name" value="5'-METHYLTHIOADENOSINE NUCLEOSIDASE"/>
    <property type="match status" value="1"/>
</dbReference>
<dbReference type="CDD" id="cd09008">
    <property type="entry name" value="MTAN"/>
    <property type="match status" value="1"/>
</dbReference>
<accession>A0AAE0LKR8</accession>
<dbReference type="GO" id="GO:0008930">
    <property type="term" value="F:methylthioadenosine nucleosidase activity"/>
    <property type="evidence" value="ECO:0007669"/>
    <property type="project" value="InterPro"/>
</dbReference>
<dbReference type="InterPro" id="IPR044580">
    <property type="entry name" value="MTAN"/>
</dbReference>
<keyword evidence="3" id="KW-1185">Reference proteome</keyword>
<name>A0AAE0LKR8_9CHLO</name>
<dbReference type="EMBL" id="LGRX02000348">
    <property type="protein sequence ID" value="KAK3288813.1"/>
    <property type="molecule type" value="Genomic_DNA"/>
</dbReference>
<protein>
    <recommendedName>
        <fullName evidence="1">Nucleoside phosphorylase domain-containing protein</fullName>
    </recommendedName>
</protein>
<evidence type="ECO:0000313" key="2">
    <source>
        <dbReference type="EMBL" id="KAK3288813.1"/>
    </source>
</evidence>
<reference evidence="2 3" key="1">
    <citation type="journal article" date="2015" name="Genome Biol. Evol.">
        <title>Comparative Genomics of a Bacterivorous Green Alga Reveals Evolutionary Causalities and Consequences of Phago-Mixotrophic Mode of Nutrition.</title>
        <authorList>
            <person name="Burns J.A."/>
            <person name="Paasch A."/>
            <person name="Narechania A."/>
            <person name="Kim E."/>
        </authorList>
    </citation>
    <scope>NUCLEOTIDE SEQUENCE [LARGE SCALE GENOMIC DNA]</scope>
    <source>
        <strain evidence="2 3">PLY_AMNH</strain>
    </source>
</reference>
<dbReference type="InterPro" id="IPR000845">
    <property type="entry name" value="Nucleoside_phosphorylase_d"/>
</dbReference>
<dbReference type="GO" id="GO:0009116">
    <property type="term" value="P:nucleoside metabolic process"/>
    <property type="evidence" value="ECO:0007669"/>
    <property type="project" value="InterPro"/>
</dbReference>
<organism evidence="2 3">
    <name type="scientific">Cymbomonas tetramitiformis</name>
    <dbReference type="NCBI Taxonomy" id="36881"/>
    <lineage>
        <taxon>Eukaryota</taxon>
        <taxon>Viridiplantae</taxon>
        <taxon>Chlorophyta</taxon>
        <taxon>Pyramimonadophyceae</taxon>
        <taxon>Pyramimonadales</taxon>
        <taxon>Pyramimonadaceae</taxon>
        <taxon>Cymbomonas</taxon>
    </lineage>
</organism>
<dbReference type="InterPro" id="IPR035994">
    <property type="entry name" value="Nucleoside_phosphorylase_sf"/>
</dbReference>
<sequence length="253" mass="26619">MGASDSKEQTPIQEILIIIAMEAEAMPFIEHLKLEKAEPTKLPAQLPCTAYAGKVGDLKITVVTNGKDRTHGVDSVGTVSAAITAFAAVQAYKADLIINAGTAGGFKAMGANIGDVYISTELKNHDRRIPIPDFVTFATGAIKAVPTPNLAIALGLKQGVVTTGNSLDCTEKDAEIMKANGAHVKDMEGAALAYVADLCKIPFFSIKSVTDIVDGDRTTSEEFLENLAAAAKSLQSTLPKAIEFIAGKTVEQL</sequence>
<dbReference type="AlphaFoldDB" id="A0AAE0LKR8"/>
<dbReference type="Proteomes" id="UP001190700">
    <property type="component" value="Unassembled WGS sequence"/>
</dbReference>
<feature type="domain" description="Nucleoside phosphorylase" evidence="1">
    <location>
        <begin position="15"/>
        <end position="241"/>
    </location>
</feature>
<dbReference type="Pfam" id="PF01048">
    <property type="entry name" value="PNP_UDP_1"/>
    <property type="match status" value="1"/>
</dbReference>
<gene>
    <name evidence="2" type="ORF">CYMTET_3724</name>
</gene>